<evidence type="ECO:0000313" key="3">
    <source>
        <dbReference type="EMBL" id="GHA86574.1"/>
    </source>
</evidence>
<dbReference type="Proteomes" id="UP000599437">
    <property type="component" value="Unassembled WGS sequence"/>
</dbReference>
<evidence type="ECO:0000256" key="1">
    <source>
        <dbReference type="SAM" id="MobiDB-lite"/>
    </source>
</evidence>
<organism evidence="3 4">
    <name type="scientific">Streptomyces chryseus</name>
    <dbReference type="NCBI Taxonomy" id="68186"/>
    <lineage>
        <taxon>Bacteria</taxon>
        <taxon>Bacillati</taxon>
        <taxon>Actinomycetota</taxon>
        <taxon>Actinomycetes</taxon>
        <taxon>Kitasatosporales</taxon>
        <taxon>Streptomycetaceae</taxon>
        <taxon>Streptomyces</taxon>
    </lineage>
</organism>
<gene>
    <name evidence="3" type="ORF">GCM10010346_06480</name>
</gene>
<feature type="compositionally biased region" description="Polar residues" evidence="1">
    <location>
        <begin position="1"/>
        <end position="10"/>
    </location>
</feature>
<keyword evidence="3" id="KW-0449">Lipoprotein</keyword>
<keyword evidence="4" id="KW-1185">Reference proteome</keyword>
<feature type="region of interest" description="Disordered" evidence="1">
    <location>
        <begin position="269"/>
        <end position="302"/>
    </location>
</feature>
<protein>
    <submittedName>
        <fullName evidence="3">Lipoprotein</fullName>
    </submittedName>
</protein>
<dbReference type="InterPro" id="IPR025164">
    <property type="entry name" value="Toastrack_DUF4097"/>
</dbReference>
<proteinExistence type="predicted"/>
<dbReference type="Pfam" id="PF13349">
    <property type="entry name" value="DUF4097"/>
    <property type="match status" value="1"/>
</dbReference>
<evidence type="ECO:0000259" key="2">
    <source>
        <dbReference type="Pfam" id="PF13349"/>
    </source>
</evidence>
<sequence length="302" mass="31931">MERGAGSQSDRWSRAGGDNPRARSVVDRIVLGRGRSYREGSHDVLPGGSITVALRTRAFVAVGAAVVGVVALSGCGVEAKDAPAEERSFPFSGDALTIHADDSVLELVPADVKDVEVTRRTDGWVFLGSGPEPKWEMKDGKLVLDQRCDAMASDCEAWHRVKVPRGVAVTVKDDNGSVTATGFDKPLNLHADNGEITVKDSSGPLELSSSNGGIVADGISSKRVTAESDNGSVRMAFTSVPDLVETTSDNGEIGIDLPRAAYRVTARSDNGDTRIGVPRDPQSPHVVRARSDNGEVTLRTAN</sequence>
<feature type="region of interest" description="Disordered" evidence="1">
    <location>
        <begin position="1"/>
        <end position="21"/>
    </location>
</feature>
<dbReference type="EMBL" id="BMVO01000001">
    <property type="protein sequence ID" value="GHA86574.1"/>
    <property type="molecule type" value="Genomic_DNA"/>
</dbReference>
<feature type="domain" description="DUF4097" evidence="2">
    <location>
        <begin position="170"/>
        <end position="279"/>
    </location>
</feature>
<comment type="caution">
    <text evidence="3">The sequence shown here is derived from an EMBL/GenBank/DDBJ whole genome shotgun (WGS) entry which is preliminary data.</text>
</comment>
<evidence type="ECO:0000313" key="4">
    <source>
        <dbReference type="Proteomes" id="UP000599437"/>
    </source>
</evidence>
<accession>A0ABQ3DE84</accession>
<name>A0ABQ3DE84_9ACTN</name>
<reference evidence="4" key="1">
    <citation type="journal article" date="2019" name="Int. J. Syst. Evol. Microbiol.">
        <title>The Global Catalogue of Microorganisms (GCM) 10K type strain sequencing project: providing services to taxonomists for standard genome sequencing and annotation.</title>
        <authorList>
            <consortium name="The Broad Institute Genomics Platform"/>
            <consortium name="The Broad Institute Genome Sequencing Center for Infectious Disease"/>
            <person name="Wu L."/>
            <person name="Ma J."/>
        </authorList>
    </citation>
    <scope>NUCLEOTIDE SEQUENCE [LARGE SCALE GENOMIC DNA]</scope>
    <source>
        <strain evidence="4">JCM 4737</strain>
    </source>
</reference>